<protein>
    <submittedName>
        <fullName evidence="1">Uncharacterized protein</fullName>
    </submittedName>
</protein>
<keyword evidence="2" id="KW-1185">Reference proteome</keyword>
<dbReference type="InterPro" id="IPR045571">
    <property type="entry name" value="DUF5907"/>
</dbReference>
<gene>
    <name evidence="1" type="primary">123L</name>
    <name evidence="1" type="ORF">IIV22_123L</name>
</gene>
<dbReference type="Pfam" id="PF19264">
    <property type="entry name" value="DUF5907"/>
    <property type="match status" value="17"/>
</dbReference>
<organism evidence="1 2">
    <name type="scientific">Invertebrate iridescent virus 22</name>
    <dbReference type="NCBI Taxonomy" id="345198"/>
    <lineage>
        <taxon>Viruses</taxon>
        <taxon>Varidnaviria</taxon>
        <taxon>Bamfordvirae</taxon>
        <taxon>Nucleocytoviricota</taxon>
        <taxon>Megaviricetes</taxon>
        <taxon>Pimascovirales</taxon>
        <taxon>Pimascovirales incertae sedis</taxon>
        <taxon>Iridoviridae</taxon>
        <taxon>Betairidovirinae</taxon>
        <taxon>Chloriridovirus</taxon>
        <taxon>Chloriridovirus simulium1</taxon>
    </lineage>
</organism>
<accession>S6DF76</accession>
<name>S6DF76_9VIRU</name>
<reference evidence="1 2" key="1">
    <citation type="journal article" date="2013" name="J. Gen. Virol.">
        <title>Complete genome sequence of invertebrate iridescent virus 22 isolated from a blackfly larva.</title>
        <authorList>
            <person name="Piegu B."/>
            <person name="Guizard S."/>
            <person name="Spears T."/>
            <person name="Cruaud C."/>
            <person name="Couloux A."/>
            <person name="Bideshi D.K."/>
            <person name="Federici B.A."/>
            <person name="Bigot Y."/>
        </authorList>
    </citation>
    <scope>NUCLEOTIDE SEQUENCE [LARGE SCALE GENOMIC DNA]</scope>
</reference>
<sequence length="1755" mass="173451">MTEFKIDNPAVLYLSGGTMVGVINQPNLPVNPLELTNKEYVDNLIASGVADATTTTKGKLQLSGDLIGTASTPLIAPMAVTNIKLANMSGVSQLKGSNSVNTAVTDIFLGNHLIMIGSTLNIDTISMPFLPLTGGTMSGAITQPLAPVVPNDVANKAYVDAQITNITVPDATSSVKGKIQLSGDLSGTANAPVIAPMVITSSKITNNAVLNSKLANMSGNSQLKGSSSTSSAVTDISLGSNLIMVGSTLNVNTVSLGSMFLPLSGGNMSGAITQPLGPVVPNDLTNKAYVDAQINSVITPDATTTIKGKIQLAGDLTGTSSLPTIAPMVITNSKIANNTILNSNLSLMSNTSQLKGSSSTSSDVTDISLGSGLSMSGTTLNVNTSSLSSTFLPLSGGTMSGAITQPLAPVVPNDVANKAYVDAQVASGTPDATTLIKGKVQLAGDLSGTASAPVIAPLSVTNAKLANLSAVSQLKGSSSASSTATDISLGSGLSMSGTTLNVNTSSLSSTFLPLSGGTMSGAITQPLAPVVPNDVANKAYVDAQVASGVPDATTLIKGKIQLAGDLSGTASAPVVAPLAITNAKLANLSGMSQLKGSSSTSLSATDISLGSGLSMSGTTLNVNTSSLSSTFLPLSGGTMSGAIIQPLAPVVPNDVANKAYVDAQVASSTPDATTLIKGKVQLAGDLSGTASAPVIAPLAVTNAKLANLSGMSQLKGSSSTSSAATDISLGSGLSMSGTVLNIDQTVFQKAGATQFGVVEFDSSGDLNETMTNSGIGVVKPLAITNSKINPGGASTLKGTNSINNVDDIILGSGLTLSNGINPTLSVNSSTLQKAGTTQFGVVEFDPSGDLNATSSNSGIGVVKPLAITNSKLANLSGTSQLKGSSSTSSTATDISLGSGLSMSGTTLSVDQTTLQKAGTTQFGVVEFDPSGDLSATSTNSGIGVVKPLAITNSKLANLSGTSQLKGSSSTSSAATDISLGAGLIISGNNLFIDDSTLQKAGATQFGVVEFDPSGDLSATSTNSGIGVVKPLAITNSKLANLSGNSQLKGSSSTSSTATDISLGSGLSMSGTTLSVDQTTLQKAGATQFGVVEFDPSGDLNATSSNSGIGVVKPLAITNPKINPGSASTLKGTNSLNNVDDVILGSGLTLSSGVGPTLSVNSSTLQKAGATQFGVVEFDPSGDLNATSSNSGIGVIKPLAITNSKLANLSAVSQLKGSSSTSSTATDISLGSGLSMSGTTLSVDQTTLQKAGNTQFGVVEFDPSGDLSATATNSGIGVVKPLAITNSKLANLSGNSQLKGSSSTSSAATDISLGSGLSMSSNILGIDQTTFQKAGNTQFGVVEFDPSGDLNATSSNSGIGVVKPLAITNSKLANLSGNSQLKGSSSTSSAAADISLGSGLSMSGTTLSVDQTTLQKAGNTQFGVVEFDPSGDLNATATNSGIGVVKPLAITNSKLANLSGNSQLKGSSSTSSAAADISLGSGLNMSGTTLNIQKAGTTQFGVVEFDPSGDLNATSSNSGIGVVKPLAITNPKINPGGASTLKGTYSLSNVDDVILGSGLTLSSGAGPTLSVNSSTLQKAGATQFGVVEFDPSGDLNATSSNSGIGVVKPLAITNPKINPGGASTLKGTNSLSNVDDVILGSGLTLSSGAGPTLSVNSSTLQKAGATQFGVVEFDPSGDLNATATNSGIGVVKPLAITNSKLANLSGNSQLKGSSSTSSAAADISLGSGLSMSGTVLNIDQTAFQKAGATQFGVVEI</sequence>
<dbReference type="KEGG" id="vg:16414462"/>
<proteinExistence type="predicted"/>
<dbReference type="EMBL" id="HF920633">
    <property type="protein sequence ID" value="CCV01800.1"/>
    <property type="molecule type" value="Genomic_DNA"/>
</dbReference>
<evidence type="ECO:0000313" key="2">
    <source>
        <dbReference type="Proteomes" id="UP000154968"/>
    </source>
</evidence>
<dbReference type="GeneID" id="16414462"/>
<dbReference type="Proteomes" id="UP000154968">
    <property type="component" value="Segment"/>
</dbReference>
<dbReference type="RefSeq" id="YP_008357421.1">
    <property type="nucleotide sequence ID" value="NC_021901.1"/>
</dbReference>
<evidence type="ECO:0000313" key="1">
    <source>
        <dbReference type="EMBL" id="CCV01800.1"/>
    </source>
</evidence>